<gene>
    <name evidence="1" type="ORF">NDU88_006319</name>
</gene>
<dbReference type="Proteomes" id="UP001066276">
    <property type="component" value="Chromosome 9"/>
</dbReference>
<evidence type="ECO:0000313" key="2">
    <source>
        <dbReference type="Proteomes" id="UP001066276"/>
    </source>
</evidence>
<comment type="caution">
    <text evidence="1">The sequence shown here is derived from an EMBL/GenBank/DDBJ whole genome shotgun (WGS) entry which is preliminary data.</text>
</comment>
<reference evidence="1" key="1">
    <citation type="journal article" date="2022" name="bioRxiv">
        <title>Sequencing and chromosome-scale assembly of the giantPleurodeles waltlgenome.</title>
        <authorList>
            <person name="Brown T."/>
            <person name="Elewa A."/>
            <person name="Iarovenko S."/>
            <person name="Subramanian E."/>
            <person name="Araus A.J."/>
            <person name="Petzold A."/>
            <person name="Susuki M."/>
            <person name="Suzuki K.-i.T."/>
            <person name="Hayashi T."/>
            <person name="Toyoda A."/>
            <person name="Oliveira C."/>
            <person name="Osipova E."/>
            <person name="Leigh N.D."/>
            <person name="Simon A."/>
            <person name="Yun M.H."/>
        </authorList>
    </citation>
    <scope>NUCLEOTIDE SEQUENCE</scope>
    <source>
        <strain evidence="1">20211129_DDA</strain>
        <tissue evidence="1">Liver</tissue>
    </source>
</reference>
<organism evidence="1 2">
    <name type="scientific">Pleurodeles waltl</name>
    <name type="common">Iberian ribbed newt</name>
    <dbReference type="NCBI Taxonomy" id="8319"/>
    <lineage>
        <taxon>Eukaryota</taxon>
        <taxon>Metazoa</taxon>
        <taxon>Chordata</taxon>
        <taxon>Craniata</taxon>
        <taxon>Vertebrata</taxon>
        <taxon>Euteleostomi</taxon>
        <taxon>Amphibia</taxon>
        <taxon>Batrachia</taxon>
        <taxon>Caudata</taxon>
        <taxon>Salamandroidea</taxon>
        <taxon>Salamandridae</taxon>
        <taxon>Pleurodelinae</taxon>
        <taxon>Pleurodeles</taxon>
    </lineage>
</organism>
<dbReference type="AlphaFoldDB" id="A0AAV7N2N8"/>
<proteinExistence type="predicted"/>
<dbReference type="EMBL" id="JANPWB010000013">
    <property type="protein sequence ID" value="KAJ1108949.1"/>
    <property type="molecule type" value="Genomic_DNA"/>
</dbReference>
<evidence type="ECO:0000313" key="1">
    <source>
        <dbReference type="EMBL" id="KAJ1108949.1"/>
    </source>
</evidence>
<name>A0AAV7N2N8_PLEWA</name>
<sequence>MMRARQDASREREYLSKMGFFYLENAVLCCILQPTVEPEGVLQVAQIRNERKTFSTAQQRGTLTRALGISQQQVSGAATPKRHRITFGETKFRKNEESGEKCKFGQQLSLD</sequence>
<accession>A0AAV7N2N8</accession>
<keyword evidence="2" id="KW-1185">Reference proteome</keyword>
<protein>
    <submittedName>
        <fullName evidence="1">Uncharacterized protein</fullName>
    </submittedName>
</protein>